<protein>
    <submittedName>
        <fullName evidence="1">Uncharacterized protein</fullName>
    </submittedName>
</protein>
<proteinExistence type="predicted"/>
<dbReference type="Proteomes" id="UP001180724">
    <property type="component" value="Unassembled WGS sequence"/>
</dbReference>
<keyword evidence="2" id="KW-1185">Reference proteome</keyword>
<accession>A0ABU3APX3</accession>
<comment type="caution">
    <text evidence="1">The sequence shown here is derived from an EMBL/GenBank/DDBJ whole genome shotgun (WGS) entry which is preliminary data.</text>
</comment>
<evidence type="ECO:0000313" key="2">
    <source>
        <dbReference type="Proteomes" id="UP001180724"/>
    </source>
</evidence>
<dbReference type="EMBL" id="JAVRFH010000017">
    <property type="protein sequence ID" value="MDT0612229.1"/>
    <property type="molecule type" value="Genomic_DNA"/>
</dbReference>
<evidence type="ECO:0000313" key="1">
    <source>
        <dbReference type="EMBL" id="MDT0612229.1"/>
    </source>
</evidence>
<dbReference type="RefSeq" id="WP_311573807.1">
    <property type="nucleotide sequence ID" value="NZ_JAVRFH010000017.1"/>
</dbReference>
<gene>
    <name evidence="1" type="ORF">RM812_18700</name>
</gene>
<sequence length="67" mass="7444">MVDMVGADLAGQVHPVMLGRQGREPCTLASSPEARDEAVRRAPKTLARIRELIGEEFTDMEHIEIEL</sequence>
<reference evidence="1" key="1">
    <citation type="submission" date="2024-05" db="EMBL/GenBank/DDBJ databases">
        <title>30 novel species of actinomycetes from the DSMZ collection.</title>
        <authorList>
            <person name="Nouioui I."/>
        </authorList>
    </citation>
    <scope>NUCLEOTIDE SEQUENCE</scope>
    <source>
        <strain evidence="1">DSM 40712</strain>
    </source>
</reference>
<name>A0ABU3APX3_9ACTN</name>
<organism evidence="1 2">
    <name type="scientific">Streptomyces lancefieldiae</name>
    <dbReference type="NCBI Taxonomy" id="3075520"/>
    <lineage>
        <taxon>Bacteria</taxon>
        <taxon>Bacillati</taxon>
        <taxon>Actinomycetota</taxon>
        <taxon>Actinomycetes</taxon>
        <taxon>Kitasatosporales</taxon>
        <taxon>Streptomycetaceae</taxon>
        <taxon>Streptomyces</taxon>
    </lineage>
</organism>